<reference evidence="1" key="2">
    <citation type="submission" date="2018-05" db="EMBL/GenBank/DDBJ databases">
        <title>OpunRS2 (Oryza punctata Reference Sequence Version 2).</title>
        <authorList>
            <person name="Zhang J."/>
            <person name="Kudrna D."/>
            <person name="Lee S."/>
            <person name="Talag J."/>
            <person name="Welchert J."/>
            <person name="Wing R.A."/>
        </authorList>
    </citation>
    <scope>NUCLEOTIDE SEQUENCE [LARGE SCALE GENOMIC DNA]</scope>
</reference>
<dbReference type="HOGENOM" id="CLU_2403456_0_0_1"/>
<protein>
    <submittedName>
        <fullName evidence="1">Uncharacterized protein</fullName>
    </submittedName>
</protein>
<organism evidence="1">
    <name type="scientific">Oryza punctata</name>
    <name type="common">Red rice</name>
    <dbReference type="NCBI Taxonomy" id="4537"/>
    <lineage>
        <taxon>Eukaryota</taxon>
        <taxon>Viridiplantae</taxon>
        <taxon>Streptophyta</taxon>
        <taxon>Embryophyta</taxon>
        <taxon>Tracheophyta</taxon>
        <taxon>Spermatophyta</taxon>
        <taxon>Magnoliopsida</taxon>
        <taxon>Liliopsida</taxon>
        <taxon>Poales</taxon>
        <taxon>Poaceae</taxon>
        <taxon>BOP clade</taxon>
        <taxon>Oryzoideae</taxon>
        <taxon>Oryzeae</taxon>
        <taxon>Oryzinae</taxon>
        <taxon>Oryza</taxon>
    </lineage>
</organism>
<dbReference type="Gramene" id="OPUNC04G08300.1">
    <property type="protein sequence ID" value="OPUNC04G08300.1"/>
    <property type="gene ID" value="OPUNC04G08300"/>
</dbReference>
<proteinExistence type="predicted"/>
<reference evidence="1" key="1">
    <citation type="submission" date="2015-04" db="UniProtKB">
        <authorList>
            <consortium name="EnsemblPlants"/>
        </authorList>
    </citation>
    <scope>IDENTIFICATION</scope>
</reference>
<dbReference type="Proteomes" id="UP000026962">
    <property type="component" value="Chromosome 4"/>
</dbReference>
<name>A0A0E0KPQ9_ORYPU</name>
<evidence type="ECO:0000313" key="1">
    <source>
        <dbReference type="EnsemblPlants" id="OPUNC04G08300.1"/>
    </source>
</evidence>
<dbReference type="EnsemblPlants" id="OPUNC04G08300.1">
    <property type="protein sequence ID" value="OPUNC04G08300.1"/>
    <property type="gene ID" value="OPUNC04G08300"/>
</dbReference>
<dbReference type="AlphaFoldDB" id="A0A0E0KPQ9"/>
<keyword evidence="2" id="KW-1185">Reference proteome</keyword>
<evidence type="ECO:0000313" key="2">
    <source>
        <dbReference type="Proteomes" id="UP000026962"/>
    </source>
</evidence>
<accession>A0A0E0KPQ9</accession>
<sequence>MEKYQTYLKLLDKDTTNFSDAKLKRHEGNELSPTIFALGGGDSWVETDVPPCGSRWPSGEGSPICVRGDFYGLSNTDARRRLDGDDAASVRPA</sequence>